<feature type="transmembrane region" description="Helical" evidence="1">
    <location>
        <begin position="220"/>
        <end position="239"/>
    </location>
</feature>
<dbReference type="AlphaFoldDB" id="A0AAD7EB41"/>
<dbReference type="PANTHER" id="PTHR40465:SF1">
    <property type="entry name" value="DUF6534 DOMAIN-CONTAINING PROTEIN"/>
    <property type="match status" value="1"/>
</dbReference>
<accession>A0AAD7EB41</accession>
<feature type="transmembrane region" description="Helical" evidence="1">
    <location>
        <begin position="47"/>
        <end position="68"/>
    </location>
</feature>
<dbReference type="Proteomes" id="UP001218218">
    <property type="component" value="Unassembled WGS sequence"/>
</dbReference>
<dbReference type="PANTHER" id="PTHR40465">
    <property type="entry name" value="CHROMOSOME 1, WHOLE GENOME SHOTGUN SEQUENCE"/>
    <property type="match status" value="1"/>
</dbReference>
<keyword evidence="1" id="KW-0812">Transmembrane</keyword>
<keyword evidence="1" id="KW-0472">Membrane</keyword>
<proteinExistence type="predicted"/>
<reference evidence="3" key="1">
    <citation type="submission" date="2023-03" db="EMBL/GenBank/DDBJ databases">
        <title>Massive genome expansion in bonnet fungi (Mycena s.s.) driven by repeated elements and novel gene families across ecological guilds.</title>
        <authorList>
            <consortium name="Lawrence Berkeley National Laboratory"/>
            <person name="Harder C.B."/>
            <person name="Miyauchi S."/>
            <person name="Viragh M."/>
            <person name="Kuo A."/>
            <person name="Thoen E."/>
            <person name="Andreopoulos B."/>
            <person name="Lu D."/>
            <person name="Skrede I."/>
            <person name="Drula E."/>
            <person name="Henrissat B."/>
            <person name="Morin E."/>
            <person name="Kohler A."/>
            <person name="Barry K."/>
            <person name="LaButti K."/>
            <person name="Morin E."/>
            <person name="Salamov A."/>
            <person name="Lipzen A."/>
            <person name="Mereny Z."/>
            <person name="Hegedus B."/>
            <person name="Baldrian P."/>
            <person name="Stursova M."/>
            <person name="Weitz H."/>
            <person name="Taylor A."/>
            <person name="Grigoriev I.V."/>
            <person name="Nagy L.G."/>
            <person name="Martin F."/>
            <person name="Kauserud H."/>
        </authorList>
    </citation>
    <scope>NUCLEOTIDE SEQUENCE</scope>
    <source>
        <strain evidence="3">CBHHK002</strain>
    </source>
</reference>
<feature type="transmembrane region" description="Helical" evidence="1">
    <location>
        <begin position="12"/>
        <end position="35"/>
    </location>
</feature>
<evidence type="ECO:0000256" key="1">
    <source>
        <dbReference type="SAM" id="Phobius"/>
    </source>
</evidence>
<evidence type="ECO:0000313" key="4">
    <source>
        <dbReference type="Proteomes" id="UP001218218"/>
    </source>
</evidence>
<gene>
    <name evidence="3" type="ORF">DFH08DRAFT_975452</name>
</gene>
<feature type="domain" description="DUF6534" evidence="2">
    <location>
        <begin position="167"/>
        <end position="264"/>
    </location>
</feature>
<feature type="transmembrane region" description="Helical" evidence="1">
    <location>
        <begin position="155"/>
        <end position="182"/>
    </location>
</feature>
<comment type="caution">
    <text evidence="3">The sequence shown here is derived from an EMBL/GenBank/DDBJ whole genome shotgun (WGS) entry which is preliminary data.</text>
</comment>
<dbReference type="Pfam" id="PF20152">
    <property type="entry name" value="DUF6534"/>
    <property type="match status" value="1"/>
</dbReference>
<organism evidence="3 4">
    <name type="scientific">Mycena albidolilacea</name>
    <dbReference type="NCBI Taxonomy" id="1033008"/>
    <lineage>
        <taxon>Eukaryota</taxon>
        <taxon>Fungi</taxon>
        <taxon>Dikarya</taxon>
        <taxon>Basidiomycota</taxon>
        <taxon>Agaricomycotina</taxon>
        <taxon>Agaricomycetes</taxon>
        <taxon>Agaricomycetidae</taxon>
        <taxon>Agaricales</taxon>
        <taxon>Marasmiineae</taxon>
        <taxon>Mycenaceae</taxon>
        <taxon>Mycena</taxon>
    </lineage>
</organism>
<dbReference type="InterPro" id="IPR045339">
    <property type="entry name" value="DUF6534"/>
</dbReference>
<name>A0AAD7EB41_9AGAR</name>
<dbReference type="EMBL" id="JARIHO010000088">
    <property type="protein sequence ID" value="KAJ7307627.1"/>
    <property type="molecule type" value="Genomic_DNA"/>
</dbReference>
<feature type="transmembrane region" description="Helical" evidence="1">
    <location>
        <begin position="118"/>
        <end position="143"/>
    </location>
</feature>
<sequence length="305" mass="34545">MEPLNLNPNTGAYEIGVLLSYVLFGVTTTQAYLYYTRFPEDSRKLKALVVFVWSCELAHALCLGMTLYRWTITYSGRADVLKFFPAPLAISEIFSGFVATCVQSFFGYRIYVLSKKPYISYLTWTLAFLRCLAAIAIGIAALLKDTLFHGYEVKWSWLINALWAVSITNDVVITTTLVYLLYMQRSAGQKRTIALIDKLIVWTIETGMVTRSVLFMSWDVLFNAFTHSVSNIIILTLFLTMPDNLVWLAQWSIGARLFSNSLLARATIRTMNEIALFHSTPGSRTMNTPRPLDVEMTTTKVSQIV</sequence>
<feature type="transmembrane region" description="Helical" evidence="1">
    <location>
        <begin position="88"/>
        <end position="106"/>
    </location>
</feature>
<protein>
    <recommendedName>
        <fullName evidence="2">DUF6534 domain-containing protein</fullName>
    </recommendedName>
</protein>
<keyword evidence="1" id="KW-1133">Transmembrane helix</keyword>
<evidence type="ECO:0000313" key="3">
    <source>
        <dbReference type="EMBL" id="KAJ7307627.1"/>
    </source>
</evidence>
<evidence type="ECO:0000259" key="2">
    <source>
        <dbReference type="Pfam" id="PF20152"/>
    </source>
</evidence>
<keyword evidence="4" id="KW-1185">Reference proteome</keyword>